<proteinExistence type="predicted"/>
<protein>
    <submittedName>
        <fullName evidence="1">Uncharacterized protein</fullName>
    </submittedName>
</protein>
<dbReference type="Proteomes" id="UP000054549">
    <property type="component" value="Unassembled WGS sequence"/>
</dbReference>
<name>A0A0C2SB20_AMAMK</name>
<keyword evidence="2" id="KW-1185">Reference proteome</keyword>
<dbReference type="HOGENOM" id="CLU_2764639_0_0_1"/>
<evidence type="ECO:0000313" key="1">
    <source>
        <dbReference type="EMBL" id="KIL59995.1"/>
    </source>
</evidence>
<organism evidence="1 2">
    <name type="scientific">Amanita muscaria (strain Koide BX008)</name>
    <dbReference type="NCBI Taxonomy" id="946122"/>
    <lineage>
        <taxon>Eukaryota</taxon>
        <taxon>Fungi</taxon>
        <taxon>Dikarya</taxon>
        <taxon>Basidiomycota</taxon>
        <taxon>Agaricomycotina</taxon>
        <taxon>Agaricomycetes</taxon>
        <taxon>Agaricomycetidae</taxon>
        <taxon>Agaricales</taxon>
        <taxon>Pluteineae</taxon>
        <taxon>Amanitaceae</taxon>
        <taxon>Amanita</taxon>
    </lineage>
</organism>
<dbReference type="EMBL" id="KN818306">
    <property type="protein sequence ID" value="KIL59995.1"/>
    <property type="molecule type" value="Genomic_DNA"/>
</dbReference>
<gene>
    <name evidence="1" type="ORF">M378DRAFT_168627</name>
</gene>
<feature type="non-terminal residue" evidence="1">
    <location>
        <position position="1"/>
    </location>
</feature>
<accession>A0A0C2SB20</accession>
<sequence>RSQADLAQLHINLSTRSMIGSRIESPVFKNYFITCLSGSLSNNMHDHEITLFRRAFLRYDIFDVQCPPLY</sequence>
<dbReference type="AlphaFoldDB" id="A0A0C2SB20"/>
<dbReference type="InParanoid" id="A0A0C2SB20"/>
<reference evidence="1 2" key="1">
    <citation type="submission" date="2014-04" db="EMBL/GenBank/DDBJ databases">
        <title>Evolutionary Origins and Diversification of the Mycorrhizal Mutualists.</title>
        <authorList>
            <consortium name="DOE Joint Genome Institute"/>
            <consortium name="Mycorrhizal Genomics Consortium"/>
            <person name="Kohler A."/>
            <person name="Kuo A."/>
            <person name="Nagy L.G."/>
            <person name="Floudas D."/>
            <person name="Copeland A."/>
            <person name="Barry K.W."/>
            <person name="Cichocki N."/>
            <person name="Veneault-Fourrey C."/>
            <person name="LaButti K."/>
            <person name="Lindquist E.A."/>
            <person name="Lipzen A."/>
            <person name="Lundell T."/>
            <person name="Morin E."/>
            <person name="Murat C."/>
            <person name="Riley R."/>
            <person name="Ohm R."/>
            <person name="Sun H."/>
            <person name="Tunlid A."/>
            <person name="Henrissat B."/>
            <person name="Grigoriev I.V."/>
            <person name="Hibbett D.S."/>
            <person name="Martin F."/>
        </authorList>
    </citation>
    <scope>NUCLEOTIDE SEQUENCE [LARGE SCALE GENOMIC DNA]</scope>
    <source>
        <strain evidence="1 2">Koide BX008</strain>
    </source>
</reference>
<evidence type="ECO:0000313" key="2">
    <source>
        <dbReference type="Proteomes" id="UP000054549"/>
    </source>
</evidence>